<gene>
    <name evidence="5" type="ORF">FW778_18320</name>
</gene>
<dbReference type="InterPro" id="IPR001478">
    <property type="entry name" value="PDZ"/>
</dbReference>
<dbReference type="RefSeq" id="WP_150416314.1">
    <property type="nucleotide sequence ID" value="NZ_VYQF01000007.1"/>
</dbReference>
<keyword evidence="2" id="KW-0645">Protease</keyword>
<dbReference type="GO" id="GO:0006508">
    <property type="term" value="P:proteolysis"/>
    <property type="evidence" value="ECO:0007669"/>
    <property type="project" value="UniProtKB-KW"/>
</dbReference>
<dbReference type="Pfam" id="PF13180">
    <property type="entry name" value="PDZ_2"/>
    <property type="match status" value="1"/>
</dbReference>
<dbReference type="SUPFAM" id="SSF50494">
    <property type="entry name" value="Trypsin-like serine proteases"/>
    <property type="match status" value="1"/>
</dbReference>
<feature type="domain" description="PDZ" evidence="4">
    <location>
        <begin position="299"/>
        <end position="394"/>
    </location>
</feature>
<proteinExistence type="inferred from homology"/>
<dbReference type="InterPro" id="IPR001940">
    <property type="entry name" value="Peptidase_S1C"/>
</dbReference>
<evidence type="ECO:0000256" key="1">
    <source>
        <dbReference type="ARBA" id="ARBA00010541"/>
    </source>
</evidence>
<dbReference type="PANTHER" id="PTHR22939">
    <property type="entry name" value="SERINE PROTEASE FAMILY S1C HTRA-RELATED"/>
    <property type="match status" value="1"/>
</dbReference>
<accession>A0A5J5IE21</accession>
<evidence type="ECO:0000256" key="2">
    <source>
        <dbReference type="ARBA" id="ARBA00022670"/>
    </source>
</evidence>
<dbReference type="EMBL" id="VYQF01000007">
    <property type="protein sequence ID" value="KAA9036572.1"/>
    <property type="molecule type" value="Genomic_DNA"/>
</dbReference>
<protein>
    <submittedName>
        <fullName evidence="5">PDZ domain-containing protein</fullName>
    </submittedName>
</protein>
<dbReference type="InterPro" id="IPR009003">
    <property type="entry name" value="Peptidase_S1_PA"/>
</dbReference>
<dbReference type="Gene3D" id="2.40.10.120">
    <property type="match status" value="1"/>
</dbReference>
<dbReference type="GO" id="GO:0004252">
    <property type="term" value="F:serine-type endopeptidase activity"/>
    <property type="evidence" value="ECO:0007669"/>
    <property type="project" value="InterPro"/>
</dbReference>
<evidence type="ECO:0000256" key="3">
    <source>
        <dbReference type="ARBA" id="ARBA00022801"/>
    </source>
</evidence>
<reference evidence="5 6" key="1">
    <citation type="submission" date="2019-09" db="EMBL/GenBank/DDBJ databases">
        <title>Draft genome sequence of Ginsengibacter sp. BR5-29.</title>
        <authorList>
            <person name="Im W.-T."/>
        </authorList>
    </citation>
    <scope>NUCLEOTIDE SEQUENCE [LARGE SCALE GENOMIC DNA]</scope>
    <source>
        <strain evidence="5 6">BR5-29</strain>
    </source>
</reference>
<dbReference type="PANTHER" id="PTHR22939:SF129">
    <property type="entry name" value="SERINE PROTEASE HTRA2, MITOCHONDRIAL"/>
    <property type="match status" value="1"/>
</dbReference>
<dbReference type="Pfam" id="PF13365">
    <property type="entry name" value="Trypsin_2"/>
    <property type="match status" value="1"/>
</dbReference>
<dbReference type="Proteomes" id="UP000326903">
    <property type="component" value="Unassembled WGS sequence"/>
</dbReference>
<dbReference type="SMART" id="SM00228">
    <property type="entry name" value="PDZ"/>
    <property type="match status" value="2"/>
</dbReference>
<dbReference type="PROSITE" id="PS50106">
    <property type="entry name" value="PDZ"/>
    <property type="match status" value="1"/>
</dbReference>
<dbReference type="Gene3D" id="2.30.42.10">
    <property type="match status" value="2"/>
</dbReference>
<evidence type="ECO:0000259" key="4">
    <source>
        <dbReference type="PROSITE" id="PS50106"/>
    </source>
</evidence>
<comment type="caution">
    <text evidence="5">The sequence shown here is derived from an EMBL/GenBank/DDBJ whole genome shotgun (WGS) entry which is preliminary data.</text>
</comment>
<dbReference type="SUPFAM" id="SSF50156">
    <property type="entry name" value="PDZ domain-like"/>
    <property type="match status" value="2"/>
</dbReference>
<dbReference type="AlphaFoldDB" id="A0A5J5IE21"/>
<evidence type="ECO:0000313" key="6">
    <source>
        <dbReference type="Proteomes" id="UP000326903"/>
    </source>
</evidence>
<name>A0A5J5IE21_9BACT</name>
<dbReference type="PRINTS" id="PR00834">
    <property type="entry name" value="PROTEASES2C"/>
</dbReference>
<evidence type="ECO:0000313" key="5">
    <source>
        <dbReference type="EMBL" id="KAA9036572.1"/>
    </source>
</evidence>
<keyword evidence="6" id="KW-1185">Reference proteome</keyword>
<organism evidence="5 6">
    <name type="scientific">Ginsengibacter hankyongi</name>
    <dbReference type="NCBI Taxonomy" id="2607284"/>
    <lineage>
        <taxon>Bacteria</taxon>
        <taxon>Pseudomonadati</taxon>
        <taxon>Bacteroidota</taxon>
        <taxon>Chitinophagia</taxon>
        <taxon>Chitinophagales</taxon>
        <taxon>Chitinophagaceae</taxon>
        <taxon>Ginsengibacter</taxon>
    </lineage>
</organism>
<dbReference type="InterPro" id="IPR036034">
    <property type="entry name" value="PDZ_sf"/>
</dbReference>
<comment type="similarity">
    <text evidence="1">Belongs to the peptidase S1C family.</text>
</comment>
<sequence length="513" mass="55380">MKTKNILLTVLISALTTMAVIFGYNKYQHNSNNPNFQAVNIPSNYKYAGFFDDKGNPTPGPADFTEAANAAIPTVVHIKTTTNPRQVSNNLPNQKNPFSDMFGDNDLFNQFFGNGRQQHMYPEMGSGSGVIISDDGYIVTNNHVVAGADEVTVTLSDRKTYKAKVIGSDPSYDLAVVKVDAKKLPFMLYGNSADVKIGQWVLALGYPLNLDATVTAGIISAKSRRLGLNHDRTGGQSMAVESFLQTDAAVNPGNSGGALINTNGQLIGINSAIASPTGYYNGYSYAIPVDIVKKVVNDLVKYGSVQRGFLGAMYIDAGMLSDQEKKKENIPASVDGIYITDLTKDGAAMQSGIQKGDVIKKINDYSINSGSELQEQLSNYKPGDKINVTINRNGTDRTYPVTLKNNAGTYSIVKPAGMIDKLGAELQTLDPKQAKDYGLTGGVVVRKINEGAINDQTRMRDGFIITKANGKDIKSVDDLKNVIGNNKQVTITGVYPGYSEPFEYPLVLDDSAE</sequence>
<keyword evidence="3" id="KW-0378">Hydrolase</keyword>